<comment type="catalytic activity">
    <reaction evidence="16">
        <text>a long-chain fatty acyl-CoA + 2 NADPH + 2 H(+) = a long-chain primary fatty alcohol + 2 NADP(+) + CoA</text>
        <dbReference type="Rhea" id="RHEA:52716"/>
        <dbReference type="ChEBI" id="CHEBI:15378"/>
        <dbReference type="ChEBI" id="CHEBI:57287"/>
        <dbReference type="ChEBI" id="CHEBI:57783"/>
        <dbReference type="ChEBI" id="CHEBI:58349"/>
        <dbReference type="ChEBI" id="CHEBI:77396"/>
        <dbReference type="ChEBI" id="CHEBI:83139"/>
        <dbReference type="EC" id="1.2.1.84"/>
    </reaction>
    <physiologicalReaction direction="left-to-right" evidence="16">
        <dbReference type="Rhea" id="RHEA:52717"/>
    </physiologicalReaction>
</comment>
<evidence type="ECO:0000259" key="23">
    <source>
        <dbReference type="Pfam" id="PF07993"/>
    </source>
</evidence>
<dbReference type="GO" id="GO:0008610">
    <property type="term" value="P:lipid biosynthetic process"/>
    <property type="evidence" value="ECO:0007669"/>
    <property type="project" value="UniProtKB-ARBA"/>
</dbReference>
<keyword evidence="4 21" id="KW-0812">Transmembrane</keyword>
<dbReference type="GO" id="GO:0005778">
    <property type="term" value="C:peroxisomal membrane"/>
    <property type="evidence" value="ECO:0007669"/>
    <property type="project" value="UniProtKB-SubCell"/>
</dbReference>
<dbReference type="EC" id="1.2.1.84" evidence="21"/>
<evidence type="ECO:0000256" key="3">
    <source>
        <dbReference type="ARBA" id="ARBA00022516"/>
    </source>
</evidence>
<dbReference type="InterPro" id="IPR026055">
    <property type="entry name" value="FAR"/>
</dbReference>
<dbReference type="PANTHER" id="PTHR11011:SF119">
    <property type="entry name" value="FATTY ACYL-COA REDUCTASE 1"/>
    <property type="match status" value="1"/>
</dbReference>
<evidence type="ECO:0000256" key="12">
    <source>
        <dbReference type="ARBA" id="ARBA00047362"/>
    </source>
</evidence>
<dbReference type="Pfam" id="PF07993">
    <property type="entry name" value="NAD_binding_4"/>
    <property type="match status" value="1"/>
</dbReference>
<comment type="catalytic activity">
    <reaction evidence="13">
        <text>(9Z)-octadecenoyl-CoA + 2 NADPH + 2 H(+) = (9Z)-octadecen-1-ol + 2 NADP(+) + CoA</text>
        <dbReference type="Rhea" id="RHEA:36323"/>
        <dbReference type="ChEBI" id="CHEBI:15378"/>
        <dbReference type="ChEBI" id="CHEBI:57287"/>
        <dbReference type="ChEBI" id="CHEBI:57387"/>
        <dbReference type="ChEBI" id="CHEBI:57783"/>
        <dbReference type="ChEBI" id="CHEBI:58349"/>
        <dbReference type="ChEBI" id="CHEBI:73504"/>
    </reaction>
    <physiologicalReaction direction="left-to-right" evidence="13">
        <dbReference type="Rhea" id="RHEA:36324"/>
    </physiologicalReaction>
</comment>
<dbReference type="Proteomes" id="UP000593571">
    <property type="component" value="Unassembled WGS sequence"/>
</dbReference>
<evidence type="ECO:0000256" key="14">
    <source>
        <dbReference type="ARBA" id="ARBA00047991"/>
    </source>
</evidence>
<sequence length="523" mass="60292">MYRCPWFRMVSIPEYYEGKNVLLTGATGFLGKVLLEKLLRSCPKVNLVYVLVRQKAGQTPQERVEEVISGKLFDRLRDENPDFREKIIAISSELTQPILALSEEDKEIIIDSTNIIFHCAATVRFNENLRDAVQLNVIATRQLILLAQQMKNLEVFTHVSTAYAYCNRKHIDEVVYPPPVDPKKLIDSLEWMDDGLVNDITPKLIGDRPNTYIYTKALAEYVVQQEGAKLNVAIVRPSIVGASWKEPFPGWIDNFNGPSGLFIAAGKGILRTMRASNNALADLVPVDVVVNMSLAAAWYSGINRPKNIMVYNCTTGSTNPFHWGEVGYYLIHCFKMNPLNQVIRRPSIKFYTNNLLLHYSKGVRHTVPALLLDLALRLTGQKPWMMKTITRLHKAMVFLEYFTSNSWVWNTDNVNMLMNQLNPEDKKTFNIDVRQLHWAEYIENYCMGTKKYVLNEEMSGLPAARKHLNKLRNIRYGFNTILVILIWRVFIARSQMARNIWYFVVSLCYKFLSYFRASSTMRY</sequence>
<comment type="function">
    <text evidence="11">Catalyzes the reduction of saturated and unsaturated C16 or C18 fatty acyl-CoA to fatty alcohols. It plays an essential role in the production of ether lipids/plasmalogens which synthesis requires fatty alcohols. In parallel, it is also required for wax monoesters production since fatty alcohols also constitute a substrate for their synthesis.</text>
</comment>
<evidence type="ECO:0000256" key="17">
    <source>
        <dbReference type="ARBA" id="ARBA00049865"/>
    </source>
</evidence>
<evidence type="ECO:0000256" key="15">
    <source>
        <dbReference type="ARBA" id="ARBA00048521"/>
    </source>
</evidence>
<gene>
    <name evidence="24" type="ORF">HJG63_004957</name>
</gene>
<comment type="function">
    <text evidence="21">Catalyzes the reduction of fatty acyl-CoA to fatty alcohols.</text>
</comment>
<evidence type="ECO:0000256" key="11">
    <source>
        <dbReference type="ARBA" id="ARBA00045581"/>
    </source>
</evidence>
<comment type="caution">
    <text evidence="24">The sequence shown here is derived from an EMBL/GenBank/DDBJ whole genome shotgun (WGS) entry which is preliminary data.</text>
</comment>
<proteinExistence type="inferred from homology"/>
<keyword evidence="10" id="KW-0576">Peroxisome</keyword>
<dbReference type="PANTHER" id="PTHR11011">
    <property type="entry name" value="MALE STERILITY PROTEIN 2-RELATED"/>
    <property type="match status" value="1"/>
</dbReference>
<dbReference type="EMBL" id="JACASE010000005">
    <property type="protein sequence ID" value="KAF6465087.1"/>
    <property type="molecule type" value="Genomic_DNA"/>
</dbReference>
<comment type="catalytic activity">
    <reaction evidence="12">
        <text>(9Z,12Z)-octadecadienoyl-CoA + 2 NADPH + 2 H(+) = (9Z,12Z)-octadecadien-1-ol + 2 NADP(+) + CoA</text>
        <dbReference type="Rhea" id="RHEA:36363"/>
        <dbReference type="ChEBI" id="CHEBI:15378"/>
        <dbReference type="ChEBI" id="CHEBI:57287"/>
        <dbReference type="ChEBI" id="CHEBI:57383"/>
        <dbReference type="ChEBI" id="CHEBI:57783"/>
        <dbReference type="ChEBI" id="CHEBI:58349"/>
        <dbReference type="ChEBI" id="CHEBI:73534"/>
    </reaction>
    <physiologicalReaction direction="left-to-right" evidence="12">
        <dbReference type="Rhea" id="RHEA:36364"/>
    </physiologicalReaction>
</comment>
<evidence type="ECO:0000256" key="18">
    <source>
        <dbReference type="ARBA" id="ARBA00049928"/>
    </source>
</evidence>
<keyword evidence="5 21" id="KW-0521">NADP</keyword>
<evidence type="ECO:0000256" key="4">
    <source>
        <dbReference type="ARBA" id="ARBA00022692"/>
    </source>
</evidence>
<name>A0A7J8GYR1_ROUAE</name>
<evidence type="ECO:0000256" key="19">
    <source>
        <dbReference type="ARBA" id="ARBA00049930"/>
    </source>
</evidence>
<organism evidence="24 25">
    <name type="scientific">Rousettus aegyptiacus</name>
    <name type="common">Egyptian fruit bat</name>
    <name type="synonym">Pteropus aegyptiacus</name>
    <dbReference type="NCBI Taxonomy" id="9407"/>
    <lineage>
        <taxon>Eukaryota</taxon>
        <taxon>Metazoa</taxon>
        <taxon>Chordata</taxon>
        <taxon>Craniata</taxon>
        <taxon>Vertebrata</taxon>
        <taxon>Euteleostomi</taxon>
        <taxon>Mammalia</taxon>
        <taxon>Eutheria</taxon>
        <taxon>Laurasiatheria</taxon>
        <taxon>Chiroptera</taxon>
        <taxon>Yinpterochiroptera</taxon>
        <taxon>Pteropodoidea</taxon>
        <taxon>Pteropodidae</taxon>
        <taxon>Rousettinae</taxon>
        <taxon>Rousettus</taxon>
    </lineage>
</organism>
<dbReference type="SUPFAM" id="SSF51735">
    <property type="entry name" value="NAD(P)-binding Rossmann-fold domains"/>
    <property type="match status" value="1"/>
</dbReference>
<evidence type="ECO:0000256" key="5">
    <source>
        <dbReference type="ARBA" id="ARBA00022857"/>
    </source>
</evidence>
<comment type="catalytic activity">
    <reaction evidence="15">
        <text>hexadecanoyl-CoA + 2 NADPH + 2 H(+) = hexadecan-1-ol + 2 NADP(+) + CoA</text>
        <dbReference type="Rhea" id="RHEA:36315"/>
        <dbReference type="ChEBI" id="CHEBI:15378"/>
        <dbReference type="ChEBI" id="CHEBI:16125"/>
        <dbReference type="ChEBI" id="CHEBI:57287"/>
        <dbReference type="ChEBI" id="CHEBI:57379"/>
        <dbReference type="ChEBI" id="CHEBI:57783"/>
        <dbReference type="ChEBI" id="CHEBI:58349"/>
        <dbReference type="EC" id="1.2.1.84"/>
    </reaction>
    <physiologicalReaction direction="left-to-right" evidence="15">
        <dbReference type="Rhea" id="RHEA:36316"/>
    </physiologicalReaction>
</comment>
<dbReference type="InterPro" id="IPR013120">
    <property type="entry name" value="FAR_NAD-bd"/>
</dbReference>
<dbReference type="InterPro" id="IPR033640">
    <property type="entry name" value="FAR_C"/>
</dbReference>
<dbReference type="GO" id="GO:0102965">
    <property type="term" value="F:alcohol-forming long-chain fatty acyl-CoA reductase activity"/>
    <property type="evidence" value="ECO:0007669"/>
    <property type="project" value="UniProtKB-EC"/>
</dbReference>
<keyword evidence="6 21" id="KW-1133">Transmembrane helix</keyword>
<feature type="domain" description="Fatty acyl-CoA reductase C-terminal" evidence="22">
    <location>
        <begin position="364"/>
        <end position="456"/>
    </location>
</feature>
<comment type="catalytic activity">
    <reaction evidence="18">
        <text>16-methylheptadecanoyl-CoA + 2 NADPH + 2 H(+) = 16-methylheptadecan-1-ol + 2 NADP(+) + CoA</text>
        <dbReference type="Rhea" id="RHEA:81763"/>
        <dbReference type="ChEBI" id="CHEBI:15378"/>
        <dbReference type="ChEBI" id="CHEBI:57287"/>
        <dbReference type="ChEBI" id="CHEBI:57783"/>
        <dbReference type="ChEBI" id="CHEBI:58349"/>
        <dbReference type="ChEBI" id="CHEBI:84911"/>
        <dbReference type="ChEBI" id="CHEBI:231998"/>
    </reaction>
    <physiologicalReaction direction="left-to-right" evidence="18">
        <dbReference type="Rhea" id="RHEA:81764"/>
    </physiologicalReaction>
</comment>
<evidence type="ECO:0000256" key="13">
    <source>
        <dbReference type="ARBA" id="ARBA00047934"/>
    </source>
</evidence>
<dbReference type="GO" id="GO:0080019">
    <property type="term" value="F:alcohol-forming very long-chain fatty acyl-CoA reductase activity"/>
    <property type="evidence" value="ECO:0007669"/>
    <property type="project" value="InterPro"/>
</dbReference>
<evidence type="ECO:0000256" key="10">
    <source>
        <dbReference type="ARBA" id="ARBA00023140"/>
    </source>
</evidence>
<keyword evidence="9 21" id="KW-0472">Membrane</keyword>
<keyword evidence="8 21" id="KW-0443">Lipid metabolism</keyword>
<dbReference type="FunFam" id="3.40.50.720:FF:000123">
    <property type="entry name" value="Fatty acyl-CoA reductase"/>
    <property type="match status" value="1"/>
</dbReference>
<keyword evidence="25" id="KW-1185">Reference proteome</keyword>
<comment type="catalytic activity">
    <reaction evidence="19">
        <text>eicosanoyl-CoA + 2 NADPH + 2 H(+) = eicosan-1-ol + 2 NADP(+) + CoA</text>
        <dbReference type="Rhea" id="RHEA:81727"/>
        <dbReference type="ChEBI" id="CHEBI:15378"/>
        <dbReference type="ChEBI" id="CHEBI:57287"/>
        <dbReference type="ChEBI" id="CHEBI:57380"/>
        <dbReference type="ChEBI" id="CHEBI:57783"/>
        <dbReference type="ChEBI" id="CHEBI:58349"/>
        <dbReference type="ChEBI" id="CHEBI:75627"/>
    </reaction>
    <physiologicalReaction direction="left-to-right" evidence="19">
        <dbReference type="Rhea" id="RHEA:81728"/>
    </physiologicalReaction>
</comment>
<evidence type="ECO:0000256" key="1">
    <source>
        <dbReference type="ARBA" id="ARBA00004549"/>
    </source>
</evidence>
<evidence type="ECO:0000313" key="25">
    <source>
        <dbReference type="Proteomes" id="UP000593571"/>
    </source>
</evidence>
<protein>
    <recommendedName>
        <fullName evidence="21">Fatty acyl-CoA reductase</fullName>
        <ecNumber evidence="21">1.2.1.84</ecNumber>
    </recommendedName>
</protein>
<evidence type="ECO:0000256" key="16">
    <source>
        <dbReference type="ARBA" id="ARBA00049089"/>
    </source>
</evidence>
<evidence type="ECO:0000256" key="7">
    <source>
        <dbReference type="ARBA" id="ARBA00023002"/>
    </source>
</evidence>
<dbReference type="Pfam" id="PF03015">
    <property type="entry name" value="Sterile"/>
    <property type="match status" value="1"/>
</dbReference>
<evidence type="ECO:0000259" key="22">
    <source>
        <dbReference type="Pfam" id="PF03015"/>
    </source>
</evidence>
<keyword evidence="3 21" id="KW-0444">Lipid biosynthesis</keyword>
<dbReference type="CDD" id="cd05236">
    <property type="entry name" value="FAR-N_SDR_e"/>
    <property type="match status" value="1"/>
</dbReference>
<dbReference type="GO" id="GO:0035336">
    <property type="term" value="P:long-chain fatty-acyl-CoA metabolic process"/>
    <property type="evidence" value="ECO:0007669"/>
    <property type="project" value="TreeGrafter"/>
</dbReference>
<feature type="domain" description="Thioester reductase (TE)" evidence="23">
    <location>
        <begin position="23"/>
        <end position="292"/>
    </location>
</feature>
<evidence type="ECO:0000256" key="6">
    <source>
        <dbReference type="ARBA" id="ARBA00022989"/>
    </source>
</evidence>
<accession>A0A7J8GYR1</accession>
<comment type="catalytic activity">
    <reaction evidence="14">
        <text>octadecanoyl-CoA + 2 NADPH + 2 H(+) = octadecan-1-ol + 2 NADP(+) + CoA</text>
        <dbReference type="Rhea" id="RHEA:36319"/>
        <dbReference type="ChEBI" id="CHEBI:15378"/>
        <dbReference type="ChEBI" id="CHEBI:32154"/>
        <dbReference type="ChEBI" id="CHEBI:57287"/>
        <dbReference type="ChEBI" id="CHEBI:57394"/>
        <dbReference type="ChEBI" id="CHEBI:57783"/>
        <dbReference type="ChEBI" id="CHEBI:58349"/>
        <dbReference type="EC" id="1.2.1.84"/>
    </reaction>
    <physiologicalReaction direction="left-to-right" evidence="14">
        <dbReference type="Rhea" id="RHEA:36320"/>
    </physiologicalReaction>
</comment>
<reference evidence="24 25" key="1">
    <citation type="journal article" date="2020" name="Nature">
        <title>Six reference-quality genomes reveal evolution of bat adaptations.</title>
        <authorList>
            <person name="Jebb D."/>
            <person name="Huang Z."/>
            <person name="Pippel M."/>
            <person name="Hughes G.M."/>
            <person name="Lavrichenko K."/>
            <person name="Devanna P."/>
            <person name="Winkler S."/>
            <person name="Jermiin L.S."/>
            <person name="Skirmuntt E.C."/>
            <person name="Katzourakis A."/>
            <person name="Burkitt-Gray L."/>
            <person name="Ray D.A."/>
            <person name="Sullivan K.A.M."/>
            <person name="Roscito J.G."/>
            <person name="Kirilenko B.M."/>
            <person name="Davalos L.M."/>
            <person name="Corthals A.P."/>
            <person name="Power M.L."/>
            <person name="Jones G."/>
            <person name="Ransome R.D."/>
            <person name="Dechmann D.K.N."/>
            <person name="Locatelli A.G."/>
            <person name="Puechmaille S.J."/>
            <person name="Fedrigo O."/>
            <person name="Jarvis E.D."/>
            <person name="Hiller M."/>
            <person name="Vernes S.C."/>
            <person name="Myers E.W."/>
            <person name="Teeling E.C."/>
        </authorList>
    </citation>
    <scope>NUCLEOTIDE SEQUENCE [LARGE SCALE GENOMIC DNA]</scope>
    <source>
        <strain evidence="24">MRouAeg1</strain>
        <tissue evidence="24">Muscle</tissue>
    </source>
</reference>
<evidence type="ECO:0000256" key="21">
    <source>
        <dbReference type="RuleBase" id="RU363097"/>
    </source>
</evidence>
<evidence type="ECO:0000256" key="20">
    <source>
        <dbReference type="ARBA" id="ARBA00065010"/>
    </source>
</evidence>
<comment type="catalytic activity">
    <reaction evidence="17">
        <text>18-methylnonadecanoyl-CoA + 2 NADPH + 2 H(+) = 18-methylnonadecan-1-ol + 2 NADP(+) + CoA</text>
        <dbReference type="Rhea" id="RHEA:81767"/>
        <dbReference type="ChEBI" id="CHEBI:15378"/>
        <dbReference type="ChEBI" id="CHEBI:57287"/>
        <dbReference type="ChEBI" id="CHEBI:57783"/>
        <dbReference type="ChEBI" id="CHEBI:58349"/>
        <dbReference type="ChEBI" id="CHEBI:84914"/>
        <dbReference type="ChEBI" id="CHEBI:231999"/>
    </reaction>
    <physiologicalReaction direction="left-to-right" evidence="17">
        <dbReference type="Rhea" id="RHEA:81768"/>
    </physiologicalReaction>
</comment>
<keyword evidence="7 21" id="KW-0560">Oxidoreductase</keyword>
<feature type="transmembrane region" description="Helical" evidence="21">
    <location>
        <begin position="476"/>
        <end position="494"/>
    </location>
</feature>
<comment type="subcellular location">
    <subcellularLocation>
        <location evidence="1">Peroxisome membrane</location>
        <topology evidence="1">Single-pass membrane protein</topology>
    </subcellularLocation>
</comment>
<dbReference type="AlphaFoldDB" id="A0A7J8GYR1"/>
<evidence type="ECO:0000256" key="9">
    <source>
        <dbReference type="ARBA" id="ARBA00023136"/>
    </source>
</evidence>
<evidence type="ECO:0000256" key="2">
    <source>
        <dbReference type="ARBA" id="ARBA00005928"/>
    </source>
</evidence>
<evidence type="ECO:0000313" key="24">
    <source>
        <dbReference type="EMBL" id="KAF6465087.1"/>
    </source>
</evidence>
<dbReference type="Gene3D" id="3.40.50.720">
    <property type="entry name" value="NAD(P)-binding Rossmann-like Domain"/>
    <property type="match status" value="1"/>
</dbReference>
<comment type="similarity">
    <text evidence="2 21">Belongs to the fatty acyl-CoA reductase family.</text>
</comment>
<dbReference type="InterPro" id="IPR036291">
    <property type="entry name" value="NAD(P)-bd_dom_sf"/>
</dbReference>
<comment type="subunit">
    <text evidence="20">Interacts with PEX19; PEX19 mediates the targeting of FAR1 to peroxisomes.</text>
</comment>
<dbReference type="CDD" id="cd09071">
    <property type="entry name" value="FAR_C"/>
    <property type="match status" value="1"/>
</dbReference>
<evidence type="ECO:0000256" key="8">
    <source>
        <dbReference type="ARBA" id="ARBA00023098"/>
    </source>
</evidence>